<dbReference type="AlphaFoldDB" id="A0A379LV05"/>
<keyword evidence="1" id="KW-0812">Transmembrane</keyword>
<protein>
    <submittedName>
        <fullName evidence="5">Peptidase M23</fullName>
    </submittedName>
</protein>
<proteinExistence type="predicted"/>
<evidence type="ECO:0000259" key="4">
    <source>
        <dbReference type="Pfam" id="PF13406"/>
    </source>
</evidence>
<accession>A0A379LV05</accession>
<dbReference type="Gene3D" id="1.10.530.10">
    <property type="match status" value="1"/>
</dbReference>
<dbReference type="InterPro" id="IPR011055">
    <property type="entry name" value="Dup_hybrid_motif"/>
</dbReference>
<dbReference type="InterPro" id="IPR023346">
    <property type="entry name" value="Lysozyme-like_dom_sf"/>
</dbReference>
<dbReference type="InterPro" id="IPR050570">
    <property type="entry name" value="Cell_wall_metabolism_enzyme"/>
</dbReference>
<dbReference type="InterPro" id="IPR008258">
    <property type="entry name" value="Transglycosylase_SLT_dom_1"/>
</dbReference>
<dbReference type="Proteomes" id="UP000254400">
    <property type="component" value="Unassembled WGS sequence"/>
</dbReference>
<feature type="domain" description="Transglycosylase SLT" evidence="4">
    <location>
        <begin position="142"/>
        <end position="192"/>
    </location>
</feature>
<evidence type="ECO:0000259" key="2">
    <source>
        <dbReference type="Pfam" id="PF01464"/>
    </source>
</evidence>
<sequence length="357" mass="38110">MKKWLLLPVILSILFAIGLFAIFMLIPLFIIGGGQQASAGTGSWGAGTISQIAENEIPAEFIPIYKAAEEKYGVPWNLLAAVHRIETRFSTLKPMISKVGAEGHMQFMPCTFVGWGAPGCKGTNGKGQFSEEEKTSLALIQKYGGYGVDADGDGKADMWNVKDAIFSAAHYLSANGAANGEYEKAVFTYNQSQEYVAEVMKYATLYVQDGYKPIETVEPGKGGFARPVEGHVTSPFGPRVHPINGQVGKPHKGVDIGCPKGTPIQAAKAGKVTFAGWQDASNPKKGYGQFIWIDHGGGYRTTYGHLSAIEVSVGQDIQIGQEIGKCGSTGGSTGPHLHFEIAINGTHVNPAPYIGLK</sequence>
<evidence type="ECO:0000313" key="5">
    <source>
        <dbReference type="EMBL" id="SUE13173.1"/>
    </source>
</evidence>
<dbReference type="SUPFAM" id="SSF51261">
    <property type="entry name" value="Duplicated hybrid motif"/>
    <property type="match status" value="1"/>
</dbReference>
<evidence type="ECO:0000259" key="3">
    <source>
        <dbReference type="Pfam" id="PF01551"/>
    </source>
</evidence>
<evidence type="ECO:0000313" key="6">
    <source>
        <dbReference type="Proteomes" id="UP000254400"/>
    </source>
</evidence>
<dbReference type="CDD" id="cd13399">
    <property type="entry name" value="Slt35-like"/>
    <property type="match status" value="1"/>
</dbReference>
<dbReference type="InterPro" id="IPR016047">
    <property type="entry name" value="M23ase_b-sheet_dom"/>
</dbReference>
<dbReference type="PANTHER" id="PTHR21666:SF270">
    <property type="entry name" value="MUREIN HYDROLASE ACTIVATOR ENVC"/>
    <property type="match status" value="1"/>
</dbReference>
<keyword evidence="1" id="KW-0472">Membrane</keyword>
<dbReference type="GO" id="GO:0004222">
    <property type="term" value="F:metalloendopeptidase activity"/>
    <property type="evidence" value="ECO:0007669"/>
    <property type="project" value="TreeGrafter"/>
</dbReference>
<evidence type="ECO:0000256" key="1">
    <source>
        <dbReference type="SAM" id="Phobius"/>
    </source>
</evidence>
<feature type="transmembrane region" description="Helical" evidence="1">
    <location>
        <begin position="6"/>
        <end position="31"/>
    </location>
</feature>
<dbReference type="SUPFAM" id="SSF53955">
    <property type="entry name" value="Lysozyme-like"/>
    <property type="match status" value="1"/>
</dbReference>
<reference evidence="5 6" key="1">
    <citation type="submission" date="2018-06" db="EMBL/GenBank/DDBJ databases">
        <authorList>
            <consortium name="Pathogen Informatics"/>
            <person name="Doyle S."/>
        </authorList>
    </citation>
    <scope>NUCLEOTIDE SEQUENCE [LARGE SCALE GENOMIC DNA]</scope>
    <source>
        <strain evidence="5 6">NCTC10343</strain>
    </source>
</reference>
<dbReference type="Pfam" id="PF01464">
    <property type="entry name" value="SLT"/>
    <property type="match status" value="1"/>
</dbReference>
<organism evidence="5 6">
    <name type="scientific">Paenibacillus polymyxa</name>
    <name type="common">Bacillus polymyxa</name>
    <dbReference type="NCBI Taxonomy" id="1406"/>
    <lineage>
        <taxon>Bacteria</taxon>
        <taxon>Bacillati</taxon>
        <taxon>Bacillota</taxon>
        <taxon>Bacilli</taxon>
        <taxon>Bacillales</taxon>
        <taxon>Paenibacillaceae</taxon>
        <taxon>Paenibacillus</taxon>
    </lineage>
</organism>
<dbReference type="PANTHER" id="PTHR21666">
    <property type="entry name" value="PEPTIDASE-RELATED"/>
    <property type="match status" value="1"/>
</dbReference>
<dbReference type="Pfam" id="PF01551">
    <property type="entry name" value="Peptidase_M23"/>
    <property type="match status" value="1"/>
</dbReference>
<feature type="domain" description="M23ase beta-sheet core" evidence="3">
    <location>
        <begin position="250"/>
        <end position="350"/>
    </location>
</feature>
<dbReference type="CDD" id="cd12797">
    <property type="entry name" value="M23_peptidase"/>
    <property type="match status" value="1"/>
</dbReference>
<dbReference type="Pfam" id="PF13406">
    <property type="entry name" value="SLT_2"/>
    <property type="match status" value="1"/>
</dbReference>
<dbReference type="EMBL" id="UGSC01000002">
    <property type="protein sequence ID" value="SUE13173.1"/>
    <property type="molecule type" value="Genomic_DNA"/>
</dbReference>
<dbReference type="GeneID" id="300272468"/>
<name>A0A379LV05_PAEPO</name>
<feature type="domain" description="Transglycosylase SLT" evidence="2">
    <location>
        <begin position="66"/>
        <end position="112"/>
    </location>
</feature>
<gene>
    <name evidence="5" type="primary">envC_2</name>
    <name evidence="5" type="ORF">NCTC10343_05595</name>
</gene>
<dbReference type="InterPro" id="IPR031304">
    <property type="entry name" value="SLT_2"/>
</dbReference>
<dbReference type="RefSeq" id="WP_019688376.1">
    <property type="nucleotide sequence ID" value="NZ_CP036497.1"/>
</dbReference>
<keyword evidence="1" id="KW-1133">Transmembrane helix</keyword>
<dbReference type="Gene3D" id="2.70.70.10">
    <property type="entry name" value="Glucose Permease (Domain IIA)"/>
    <property type="match status" value="1"/>
</dbReference>